<comment type="caution">
    <text evidence="1">The sequence shown here is derived from an EMBL/GenBank/DDBJ whole genome shotgun (WGS) entry which is preliminary data.</text>
</comment>
<accession>A0A420HV82</accession>
<sequence>MSGKQLHVTVVLKKGVGAIVLSFKHTQPVLEVTNVNYEASIGTFEVVEPRQTEFLIGEESLPGDDSIIIQSQHDSRKFRTHLEAQHFMQLEDQSEGFVKGYTCRSQLNKRMPKY</sequence>
<dbReference type="AlphaFoldDB" id="A0A420HV82"/>
<protein>
    <submittedName>
        <fullName evidence="1">Uncharacterized protein</fullName>
    </submittedName>
</protein>
<dbReference type="Proteomes" id="UP000286134">
    <property type="component" value="Unassembled WGS sequence"/>
</dbReference>
<organism evidence="1 2">
    <name type="scientific">Erysiphe neolycopersici</name>
    <dbReference type="NCBI Taxonomy" id="212602"/>
    <lineage>
        <taxon>Eukaryota</taxon>
        <taxon>Fungi</taxon>
        <taxon>Dikarya</taxon>
        <taxon>Ascomycota</taxon>
        <taxon>Pezizomycotina</taxon>
        <taxon>Leotiomycetes</taxon>
        <taxon>Erysiphales</taxon>
        <taxon>Erysiphaceae</taxon>
        <taxon>Erysiphe</taxon>
    </lineage>
</organism>
<keyword evidence="2" id="KW-1185">Reference proteome</keyword>
<evidence type="ECO:0000313" key="1">
    <source>
        <dbReference type="EMBL" id="RKF61312.1"/>
    </source>
</evidence>
<name>A0A420HV82_9PEZI</name>
<gene>
    <name evidence="1" type="ORF">OnM2_043090</name>
</gene>
<evidence type="ECO:0000313" key="2">
    <source>
        <dbReference type="Proteomes" id="UP000286134"/>
    </source>
</evidence>
<feature type="non-terminal residue" evidence="1">
    <location>
        <position position="114"/>
    </location>
</feature>
<dbReference type="EMBL" id="MCFK01004340">
    <property type="protein sequence ID" value="RKF61312.1"/>
    <property type="molecule type" value="Genomic_DNA"/>
</dbReference>
<proteinExistence type="predicted"/>
<reference evidence="1 2" key="1">
    <citation type="journal article" date="2018" name="BMC Genomics">
        <title>Comparative genome analyses reveal sequence features reflecting distinct modes of host-adaptation between dicot and monocot powdery mildew.</title>
        <authorList>
            <person name="Wu Y."/>
            <person name="Ma X."/>
            <person name="Pan Z."/>
            <person name="Kale S.D."/>
            <person name="Song Y."/>
            <person name="King H."/>
            <person name="Zhang Q."/>
            <person name="Presley C."/>
            <person name="Deng X."/>
            <person name="Wei C.I."/>
            <person name="Xiao S."/>
        </authorList>
    </citation>
    <scope>NUCLEOTIDE SEQUENCE [LARGE SCALE GENOMIC DNA]</scope>
    <source>
        <strain evidence="1">UMSG2</strain>
    </source>
</reference>